<accession>A0ABP9VNM4</accession>
<organism evidence="1 2">
    <name type="scientific">Novipirellula caenicola</name>
    <dbReference type="NCBI Taxonomy" id="1536901"/>
    <lineage>
        <taxon>Bacteria</taxon>
        <taxon>Pseudomonadati</taxon>
        <taxon>Planctomycetota</taxon>
        <taxon>Planctomycetia</taxon>
        <taxon>Pirellulales</taxon>
        <taxon>Pirellulaceae</taxon>
        <taxon>Novipirellula</taxon>
    </lineage>
</organism>
<dbReference type="Proteomes" id="UP001416858">
    <property type="component" value="Unassembled WGS sequence"/>
</dbReference>
<name>A0ABP9VNM4_9BACT</name>
<evidence type="ECO:0000313" key="2">
    <source>
        <dbReference type="Proteomes" id="UP001416858"/>
    </source>
</evidence>
<protein>
    <submittedName>
        <fullName evidence="1">Uncharacterized protein</fullName>
    </submittedName>
</protein>
<gene>
    <name evidence="1" type="ORF">Rcae01_01723</name>
</gene>
<evidence type="ECO:0000313" key="1">
    <source>
        <dbReference type="EMBL" id="GAA5506271.1"/>
    </source>
</evidence>
<sequence length="47" mass="5046">MGLVDGFFPATGPFEYPAEPAGGSGVESSYDLTDLLLLFSLFWGLFL</sequence>
<proteinExistence type="predicted"/>
<keyword evidence="2" id="KW-1185">Reference proteome</keyword>
<reference evidence="1 2" key="1">
    <citation type="submission" date="2024-02" db="EMBL/GenBank/DDBJ databases">
        <title>Rhodopirellula caenicola NBRC 110016.</title>
        <authorList>
            <person name="Ichikawa N."/>
            <person name="Katano-Makiyama Y."/>
            <person name="Hidaka K."/>
        </authorList>
    </citation>
    <scope>NUCLEOTIDE SEQUENCE [LARGE SCALE GENOMIC DNA]</scope>
    <source>
        <strain evidence="1 2">NBRC 110016</strain>
    </source>
</reference>
<comment type="caution">
    <text evidence="1">The sequence shown here is derived from an EMBL/GenBank/DDBJ whole genome shotgun (WGS) entry which is preliminary data.</text>
</comment>
<dbReference type="EMBL" id="BAABRO010000003">
    <property type="protein sequence ID" value="GAA5506271.1"/>
    <property type="molecule type" value="Genomic_DNA"/>
</dbReference>